<sequence length="199" mass="21776">MANMNLSADKLRLKAELLYSRQGVLPFVAALLLVLAVLFGVLVVPGQIAAKDHAERELDKLVQQQKSLRGKPAEKQLSPAQNLARALADPEVTNAQIRALQDFAANSGVHVLQADFRRVEDTQHAYTRLQISLPVKADYPSLRRFLYSILTEMPALSLDQLVIKREQANSGQLEAQLVMSLWQKAAPVSAEQAAAGGSN</sequence>
<name>A0ABU6K607_9RHOO</name>
<accession>A0ABU6K607</accession>
<organism evidence="1 2">
    <name type="scientific">Uliginosibacterium silvisoli</name>
    <dbReference type="NCBI Taxonomy" id="3114758"/>
    <lineage>
        <taxon>Bacteria</taxon>
        <taxon>Pseudomonadati</taxon>
        <taxon>Pseudomonadota</taxon>
        <taxon>Betaproteobacteria</taxon>
        <taxon>Rhodocyclales</taxon>
        <taxon>Zoogloeaceae</taxon>
        <taxon>Uliginosibacterium</taxon>
    </lineage>
</organism>
<dbReference type="Gene3D" id="3.30.70.60">
    <property type="match status" value="1"/>
</dbReference>
<gene>
    <name evidence="1" type="ORF">VVD49_14375</name>
</gene>
<dbReference type="RefSeq" id="WP_327599871.1">
    <property type="nucleotide sequence ID" value="NZ_JAYXHS010000002.1"/>
</dbReference>
<evidence type="ECO:0000313" key="1">
    <source>
        <dbReference type="EMBL" id="MEC5386917.1"/>
    </source>
</evidence>
<dbReference type="Pfam" id="PF10741">
    <property type="entry name" value="T2SSM_b"/>
    <property type="match status" value="1"/>
</dbReference>
<dbReference type="InterPro" id="IPR014717">
    <property type="entry name" value="Transl_elong_EF1B/ribsomal_bS6"/>
</dbReference>
<dbReference type="InterPro" id="IPR034756">
    <property type="entry name" value="T2SSM_b"/>
</dbReference>
<reference evidence="1 2" key="1">
    <citation type="submission" date="2024-01" db="EMBL/GenBank/DDBJ databases">
        <title>Uliginosibacterium soil sp. nov.</title>
        <authorList>
            <person name="Lv Y."/>
        </authorList>
    </citation>
    <scope>NUCLEOTIDE SEQUENCE [LARGE SCALE GENOMIC DNA]</scope>
    <source>
        <strain evidence="1 2">H3</strain>
    </source>
</reference>
<comment type="caution">
    <text evidence="1">The sequence shown here is derived from an EMBL/GenBank/DDBJ whole genome shotgun (WGS) entry which is preliminary data.</text>
</comment>
<protein>
    <submittedName>
        <fullName evidence="1">GspMb/PilO family protein</fullName>
    </submittedName>
</protein>
<keyword evidence="2" id="KW-1185">Reference proteome</keyword>
<dbReference type="Proteomes" id="UP001331561">
    <property type="component" value="Unassembled WGS sequence"/>
</dbReference>
<proteinExistence type="predicted"/>
<dbReference type="EMBL" id="JAYXHS010000002">
    <property type="protein sequence ID" value="MEC5386917.1"/>
    <property type="molecule type" value="Genomic_DNA"/>
</dbReference>
<evidence type="ECO:0000313" key="2">
    <source>
        <dbReference type="Proteomes" id="UP001331561"/>
    </source>
</evidence>